<organism evidence="3 4">
    <name type="scientific">Chishuiella changwenlii</name>
    <dbReference type="NCBI Taxonomy" id="1434701"/>
    <lineage>
        <taxon>Bacteria</taxon>
        <taxon>Pseudomonadati</taxon>
        <taxon>Bacteroidota</taxon>
        <taxon>Flavobacteriia</taxon>
        <taxon>Flavobacteriales</taxon>
        <taxon>Weeksellaceae</taxon>
        <taxon>Chishuiella</taxon>
    </lineage>
</organism>
<dbReference type="InterPro" id="IPR011050">
    <property type="entry name" value="Pectin_lyase_fold/virulence"/>
</dbReference>
<dbReference type="Proteomes" id="UP000650994">
    <property type="component" value="Unassembled WGS sequence"/>
</dbReference>
<sequence>MKKSIFRLLTLALLTGTVATTAISCSSDDNSSVENPNPSDFVVNRNDLKGEIKSGEVILESGTYKLTGSLIVRNGATLRIKPGVRIEATAPSSDTAYGEVRFISVAQGGKIFVEGTATSPVVMTADVKQPGKWGGLVLAGRAPINKGTTATSEVGGDLAYGGTDVNDSSGSITYLRIEYPGFAYNADKEFNGLSFFGVGKGTKVENVQVYESSDDGFEWFGGTNDVKNLVVLNADTNFVGDDLFDWTEGWVGTATSLYGKRTNGGNRGIEADNNSNNHLAQPISNPTINGITLIGAGSVSAGGEFQAVKLRVGSEGKLDNVVLSNWQVGFDIQHDESIAAITSGKLKATNVKFENVTTKSVGKNTAGTTVDVSKVFTESATATGAGNGTAQPEWSKGWTVGF</sequence>
<dbReference type="STRING" id="1434701.SAMN05443634_10755"/>
<dbReference type="PANTHER" id="PTHR41339">
    <property type="entry name" value="LIPL48"/>
    <property type="match status" value="1"/>
</dbReference>
<evidence type="ECO:0000256" key="1">
    <source>
        <dbReference type="SAM" id="SignalP"/>
    </source>
</evidence>
<evidence type="ECO:0000313" key="5">
    <source>
        <dbReference type="Proteomes" id="UP000650994"/>
    </source>
</evidence>
<evidence type="ECO:0000313" key="2">
    <source>
        <dbReference type="EMBL" id="GGE88099.1"/>
    </source>
</evidence>
<dbReference type="EMBL" id="FRBH01000007">
    <property type="protein sequence ID" value="SHL22121.1"/>
    <property type="molecule type" value="Genomic_DNA"/>
</dbReference>
<dbReference type="SUPFAM" id="SSF51126">
    <property type="entry name" value="Pectin lyase-like"/>
    <property type="match status" value="1"/>
</dbReference>
<reference evidence="3" key="2">
    <citation type="submission" date="2016-11" db="EMBL/GenBank/DDBJ databases">
        <authorList>
            <person name="Jaros S."/>
            <person name="Januszkiewicz K."/>
            <person name="Wedrychowicz H."/>
        </authorList>
    </citation>
    <scope>NUCLEOTIDE SEQUENCE [LARGE SCALE GENOMIC DNA]</scope>
    <source>
        <strain evidence="3">DSM 27989</strain>
    </source>
</reference>
<keyword evidence="5" id="KW-1185">Reference proteome</keyword>
<dbReference type="RefSeq" id="WP_072932158.1">
    <property type="nucleotide sequence ID" value="NZ_BMFL01000001.1"/>
</dbReference>
<dbReference type="PROSITE" id="PS51257">
    <property type="entry name" value="PROKAR_LIPOPROTEIN"/>
    <property type="match status" value="1"/>
</dbReference>
<gene>
    <name evidence="2" type="ORF">GCM10010984_02270</name>
    <name evidence="3" type="ORF">SAMN05443634_10755</name>
</gene>
<dbReference type="AlphaFoldDB" id="A0A1M6YUZ2"/>
<dbReference type="OrthoDB" id="1521716at2"/>
<keyword evidence="1" id="KW-0732">Signal</keyword>
<evidence type="ECO:0000313" key="3">
    <source>
        <dbReference type="EMBL" id="SHL22121.1"/>
    </source>
</evidence>
<name>A0A1M6YUZ2_9FLAO</name>
<protein>
    <recommendedName>
        <fullName evidence="6">Right handed beta helix region</fullName>
    </recommendedName>
</protein>
<evidence type="ECO:0008006" key="6">
    <source>
        <dbReference type="Google" id="ProtNLM"/>
    </source>
</evidence>
<dbReference type="Proteomes" id="UP000184120">
    <property type="component" value="Unassembled WGS sequence"/>
</dbReference>
<proteinExistence type="predicted"/>
<reference evidence="2" key="1">
    <citation type="journal article" date="2014" name="Int. J. Syst. Evol. Microbiol.">
        <title>Complete genome of a new Firmicutes species belonging to the dominant human colonic microbiota ('Ruminococcus bicirculans') reveals two chromosomes and a selective capacity to utilize plant glucans.</title>
        <authorList>
            <consortium name="NISC Comparative Sequencing Program"/>
            <person name="Wegmann U."/>
            <person name="Louis P."/>
            <person name="Goesmann A."/>
            <person name="Henrissat B."/>
            <person name="Duncan S.H."/>
            <person name="Flint H.J."/>
        </authorList>
    </citation>
    <scope>NUCLEOTIDE SEQUENCE</scope>
    <source>
        <strain evidence="2">CGMCC 1.12707</strain>
    </source>
</reference>
<evidence type="ECO:0000313" key="4">
    <source>
        <dbReference type="Proteomes" id="UP000184120"/>
    </source>
</evidence>
<dbReference type="EMBL" id="BMFL01000001">
    <property type="protein sequence ID" value="GGE88099.1"/>
    <property type="molecule type" value="Genomic_DNA"/>
</dbReference>
<reference evidence="5" key="4">
    <citation type="journal article" date="2019" name="Int. J. Syst. Evol. Microbiol.">
        <title>The Global Catalogue of Microorganisms (GCM) 10K type strain sequencing project: providing services to taxonomists for standard genome sequencing and annotation.</title>
        <authorList>
            <consortium name="The Broad Institute Genomics Platform"/>
            <consortium name="The Broad Institute Genome Sequencing Center for Infectious Disease"/>
            <person name="Wu L."/>
            <person name="Ma J."/>
        </authorList>
    </citation>
    <scope>NUCLEOTIDE SEQUENCE [LARGE SCALE GENOMIC DNA]</scope>
    <source>
        <strain evidence="5">CGMCC 1.12707</strain>
    </source>
</reference>
<reference evidence="2" key="5">
    <citation type="submission" date="2024-05" db="EMBL/GenBank/DDBJ databases">
        <authorList>
            <person name="Sun Q."/>
            <person name="Zhou Y."/>
        </authorList>
    </citation>
    <scope>NUCLEOTIDE SEQUENCE</scope>
    <source>
        <strain evidence="2">CGMCC 1.12707</strain>
    </source>
</reference>
<feature type="signal peptide" evidence="1">
    <location>
        <begin position="1"/>
        <end position="22"/>
    </location>
</feature>
<reference evidence="4" key="3">
    <citation type="submission" date="2016-11" db="EMBL/GenBank/DDBJ databases">
        <authorList>
            <person name="Varghese N."/>
            <person name="Submissions S."/>
        </authorList>
    </citation>
    <scope>NUCLEOTIDE SEQUENCE [LARGE SCALE GENOMIC DNA]</scope>
    <source>
        <strain evidence="4">DSM 27989</strain>
    </source>
</reference>
<dbReference type="PANTHER" id="PTHR41339:SF1">
    <property type="entry name" value="SECRETED PROTEIN"/>
    <property type="match status" value="1"/>
</dbReference>
<accession>A0A1M6YUZ2</accession>
<feature type="chain" id="PRO_5012658162" description="Right handed beta helix region" evidence="1">
    <location>
        <begin position="23"/>
        <end position="402"/>
    </location>
</feature>